<evidence type="ECO:0000256" key="2">
    <source>
        <dbReference type="ARBA" id="ARBA00022808"/>
    </source>
</evidence>
<dbReference type="FunFam" id="1.10.275.10:FF:000005">
    <property type="entry name" value="Histidine ammonia-lyase"/>
    <property type="match status" value="1"/>
</dbReference>
<proteinExistence type="inferred from homology"/>
<evidence type="ECO:0000313" key="4">
    <source>
        <dbReference type="EMBL" id="OLF14185.1"/>
    </source>
</evidence>
<dbReference type="CDD" id="cd00332">
    <property type="entry name" value="PAL-HAL"/>
    <property type="match status" value="1"/>
</dbReference>
<evidence type="ECO:0000313" key="5">
    <source>
        <dbReference type="Proteomes" id="UP000185696"/>
    </source>
</evidence>
<keyword evidence="2" id="KW-0369">Histidine metabolism</keyword>
<name>A0A7Z1B116_9PSEU</name>
<evidence type="ECO:0000256" key="1">
    <source>
        <dbReference type="ARBA" id="ARBA00007238"/>
    </source>
</evidence>
<dbReference type="GO" id="GO:0051289">
    <property type="term" value="P:protein homotetramerization"/>
    <property type="evidence" value="ECO:0007669"/>
    <property type="project" value="UniProtKB-ARBA"/>
</dbReference>
<dbReference type="GO" id="GO:0006547">
    <property type="term" value="P:L-histidine metabolic process"/>
    <property type="evidence" value="ECO:0007669"/>
    <property type="project" value="UniProtKB-KW"/>
</dbReference>
<dbReference type="InterPro" id="IPR001106">
    <property type="entry name" value="Aromatic_Lyase"/>
</dbReference>
<dbReference type="Pfam" id="PF00221">
    <property type="entry name" value="Lyase_aromatic"/>
    <property type="match status" value="1"/>
</dbReference>
<keyword evidence="3 4" id="KW-0456">Lyase</keyword>
<dbReference type="Gene3D" id="1.10.275.10">
    <property type="entry name" value="Fumarase/aspartase (N-terminal domain)"/>
    <property type="match status" value="1"/>
</dbReference>
<organism evidence="4 5">
    <name type="scientific">Actinophytocola xinjiangensis</name>
    <dbReference type="NCBI Taxonomy" id="485602"/>
    <lineage>
        <taxon>Bacteria</taxon>
        <taxon>Bacillati</taxon>
        <taxon>Actinomycetota</taxon>
        <taxon>Actinomycetes</taxon>
        <taxon>Pseudonocardiales</taxon>
        <taxon>Pseudonocardiaceae</taxon>
    </lineage>
</organism>
<protein>
    <submittedName>
        <fullName evidence="4">Histidine ammonia-lyase</fullName>
    </submittedName>
</protein>
<dbReference type="Proteomes" id="UP000185696">
    <property type="component" value="Unassembled WGS sequence"/>
</dbReference>
<dbReference type="RefSeq" id="WP_075131132.1">
    <property type="nucleotide sequence ID" value="NZ_MSIF01000001.1"/>
</dbReference>
<dbReference type="PANTHER" id="PTHR10362">
    <property type="entry name" value="HISTIDINE AMMONIA-LYASE"/>
    <property type="match status" value="1"/>
</dbReference>
<dbReference type="InterPro" id="IPR008948">
    <property type="entry name" value="L-Aspartase-like"/>
</dbReference>
<comment type="similarity">
    <text evidence="1">Belongs to the PAL/histidase family.</text>
</comment>
<dbReference type="GO" id="GO:0009800">
    <property type="term" value="P:cinnamic acid biosynthetic process"/>
    <property type="evidence" value="ECO:0007669"/>
    <property type="project" value="UniProtKB-ARBA"/>
</dbReference>
<accession>A0A7Z1B116</accession>
<dbReference type="InterPro" id="IPR024083">
    <property type="entry name" value="Fumarase/histidase_N"/>
</dbReference>
<comment type="caution">
    <text evidence="4">The sequence shown here is derived from an EMBL/GenBank/DDBJ whole genome shotgun (WGS) entry which is preliminary data.</text>
</comment>
<evidence type="ECO:0000256" key="3">
    <source>
        <dbReference type="ARBA" id="ARBA00023239"/>
    </source>
</evidence>
<dbReference type="GO" id="GO:0045548">
    <property type="term" value="F:phenylalanine ammonia-lyase activity"/>
    <property type="evidence" value="ECO:0007669"/>
    <property type="project" value="UniProtKB-ARBA"/>
</dbReference>
<dbReference type="EMBL" id="MSIF01000001">
    <property type="protein sequence ID" value="OLF14185.1"/>
    <property type="molecule type" value="Genomic_DNA"/>
</dbReference>
<reference evidence="4 5" key="1">
    <citation type="submission" date="2016-12" db="EMBL/GenBank/DDBJ databases">
        <title>The draft genome sequence of Actinophytocola xinjiangensis.</title>
        <authorList>
            <person name="Wang W."/>
            <person name="Yuan L."/>
        </authorList>
    </citation>
    <scope>NUCLEOTIDE SEQUENCE [LARGE SCALE GENOMIC DNA]</scope>
    <source>
        <strain evidence="4 5">CGMCC 4.4663</strain>
    </source>
</reference>
<dbReference type="OrthoDB" id="9806955at2"/>
<dbReference type="FunFam" id="1.20.200.10:FF:000012">
    <property type="entry name" value="Tyrosine ammonia-lyase"/>
    <property type="match status" value="1"/>
</dbReference>
<dbReference type="SUPFAM" id="SSF48557">
    <property type="entry name" value="L-aspartase-like"/>
    <property type="match status" value="1"/>
</dbReference>
<dbReference type="AlphaFoldDB" id="A0A7Z1B116"/>
<keyword evidence="5" id="KW-1185">Reference proteome</keyword>
<dbReference type="Gene3D" id="1.20.200.10">
    <property type="entry name" value="Fumarase/aspartase (Central domain)"/>
    <property type="match status" value="1"/>
</dbReference>
<sequence length="542" mass="57358">MTEPGPGATMVLDGHHLTIEDVLAVARTSDTITLRVADDAVAAMVSSLELRRALVDKRIPVYGVTTGFGDSVERHVAPERAARLQRNLVLYHLNGAGPLAEDDVARATLLIRANSLARGASGVRPELVELLLRLVERGITPRIPELGSLGASGDLVPLCYVAGALIGEVEVGHRGRTRPAADALADEGLAPLSLEPKEGLALINGTSFTAAFAALACADATELAFVADLATAMACEALRGNASHFHPFVHDSKPHPGQTTSAATIRALLDGSALTTSYEDILTRTESLDGRGYVRQDERIQDKYSIRCAPHVTGVLRDTLDWAGRWVRTEINSSTDNPLFAGAAGQVHHGGNFYAGHLGQAMDSLKVAVANVADLLDRQLELVVDEKFNAGLPANLAVPHPDDHEDAGVEHGFKGMQIACSAITAEALKHSGPATVFSRSTEAHNQDKVSMGTIAARDARTVVELTRQVAAIHLLALAQAVELRGVELAAPAVRRAHELIRSVSPFVSGDRRLDGDVAAVAELIRAGTLRREVTTTVAVPAC</sequence>
<gene>
    <name evidence="4" type="ORF">BLA60_03295</name>
</gene>